<reference evidence="1 2" key="1">
    <citation type="journal article" date="2014" name="Science">
        <title>Plant genetics. Early allopolyploid evolution in the post-Neolithic Brassica napus oilseed genome.</title>
        <authorList>
            <person name="Chalhoub B."/>
            <person name="Denoeud F."/>
            <person name="Liu S."/>
            <person name="Parkin I.A."/>
            <person name="Tang H."/>
            <person name="Wang X."/>
            <person name="Chiquet J."/>
            <person name="Belcram H."/>
            <person name="Tong C."/>
            <person name="Samans B."/>
            <person name="Correa M."/>
            <person name="Da Silva C."/>
            <person name="Just J."/>
            <person name="Falentin C."/>
            <person name="Koh C.S."/>
            <person name="Le Clainche I."/>
            <person name="Bernard M."/>
            <person name="Bento P."/>
            <person name="Noel B."/>
            <person name="Labadie K."/>
            <person name="Alberti A."/>
            <person name="Charles M."/>
            <person name="Arnaud D."/>
            <person name="Guo H."/>
            <person name="Daviaud C."/>
            <person name="Alamery S."/>
            <person name="Jabbari K."/>
            <person name="Zhao M."/>
            <person name="Edger P.P."/>
            <person name="Chelaifa H."/>
            <person name="Tack D."/>
            <person name="Lassalle G."/>
            <person name="Mestiri I."/>
            <person name="Schnel N."/>
            <person name="Le Paslier M.C."/>
            <person name="Fan G."/>
            <person name="Renault V."/>
            <person name="Bayer P.E."/>
            <person name="Golicz A.A."/>
            <person name="Manoli S."/>
            <person name="Lee T.H."/>
            <person name="Thi V.H."/>
            <person name="Chalabi S."/>
            <person name="Hu Q."/>
            <person name="Fan C."/>
            <person name="Tollenaere R."/>
            <person name="Lu Y."/>
            <person name="Battail C."/>
            <person name="Shen J."/>
            <person name="Sidebottom C.H."/>
            <person name="Wang X."/>
            <person name="Canaguier A."/>
            <person name="Chauveau A."/>
            <person name="Berard A."/>
            <person name="Deniot G."/>
            <person name="Guan M."/>
            <person name="Liu Z."/>
            <person name="Sun F."/>
            <person name="Lim Y.P."/>
            <person name="Lyons E."/>
            <person name="Town C.D."/>
            <person name="Bancroft I."/>
            <person name="Wang X."/>
            <person name="Meng J."/>
            <person name="Ma J."/>
            <person name="Pires J.C."/>
            <person name="King G.J."/>
            <person name="Brunel D."/>
            <person name="Delourme R."/>
            <person name="Renard M."/>
            <person name="Aury J.M."/>
            <person name="Adams K.L."/>
            <person name="Batley J."/>
            <person name="Snowdon R.J."/>
            <person name="Tost J."/>
            <person name="Edwards D."/>
            <person name="Zhou Y."/>
            <person name="Hua W."/>
            <person name="Sharpe A.G."/>
            <person name="Paterson A.H."/>
            <person name="Guan C."/>
            <person name="Wincker P."/>
        </authorList>
    </citation>
    <scope>NUCLEOTIDE SEQUENCE [LARGE SCALE GENOMIC DNA]</scope>
    <source>
        <strain evidence="2">cv. Darmor-bzh</strain>
    </source>
</reference>
<name>A0A078IA92_BRANA</name>
<evidence type="ECO:0000313" key="1">
    <source>
        <dbReference type="EMBL" id="CDY46796.1"/>
    </source>
</evidence>
<evidence type="ECO:0000313" key="2">
    <source>
        <dbReference type="Proteomes" id="UP000028999"/>
    </source>
</evidence>
<protein>
    <submittedName>
        <fullName evidence="1">BnaC02g43040D protein</fullName>
    </submittedName>
</protein>
<gene>
    <name evidence="1" type="primary">BnaC02g43040D</name>
    <name evidence="1" type="ORF">GSBRNA2T00086225001</name>
</gene>
<dbReference type="Proteomes" id="UP000028999">
    <property type="component" value="Unassembled WGS sequence"/>
</dbReference>
<keyword evidence="2" id="KW-1185">Reference proteome</keyword>
<proteinExistence type="predicted"/>
<accession>A0A078IA92</accession>
<dbReference type="PaxDb" id="3708-A0A078IA92"/>
<sequence length="16" mass="1951">MGSQHIYVYHCEQRIS</sequence>
<organism evidence="1 2">
    <name type="scientific">Brassica napus</name>
    <name type="common">Rape</name>
    <dbReference type="NCBI Taxonomy" id="3708"/>
    <lineage>
        <taxon>Eukaryota</taxon>
        <taxon>Viridiplantae</taxon>
        <taxon>Streptophyta</taxon>
        <taxon>Embryophyta</taxon>
        <taxon>Tracheophyta</taxon>
        <taxon>Spermatophyta</taxon>
        <taxon>Magnoliopsida</taxon>
        <taxon>eudicotyledons</taxon>
        <taxon>Gunneridae</taxon>
        <taxon>Pentapetalae</taxon>
        <taxon>rosids</taxon>
        <taxon>malvids</taxon>
        <taxon>Brassicales</taxon>
        <taxon>Brassicaceae</taxon>
        <taxon>Brassiceae</taxon>
        <taxon>Brassica</taxon>
    </lineage>
</organism>
<dbReference type="EMBL" id="LK032686">
    <property type="protein sequence ID" value="CDY46796.1"/>
    <property type="molecule type" value="Genomic_DNA"/>
</dbReference>
<dbReference type="AlphaFoldDB" id="A0A078IA92"/>